<evidence type="ECO:0000313" key="3">
    <source>
        <dbReference type="Proteomes" id="UP001158576"/>
    </source>
</evidence>
<name>A0ABN7S402_OIKDI</name>
<keyword evidence="1" id="KW-0472">Membrane</keyword>
<organism evidence="2 3">
    <name type="scientific">Oikopleura dioica</name>
    <name type="common">Tunicate</name>
    <dbReference type="NCBI Taxonomy" id="34765"/>
    <lineage>
        <taxon>Eukaryota</taxon>
        <taxon>Metazoa</taxon>
        <taxon>Chordata</taxon>
        <taxon>Tunicata</taxon>
        <taxon>Appendicularia</taxon>
        <taxon>Copelata</taxon>
        <taxon>Oikopleuridae</taxon>
        <taxon>Oikopleura</taxon>
    </lineage>
</organism>
<protein>
    <submittedName>
        <fullName evidence="2">Oidioi.mRNA.OKI2018_I69.PAR.g12443.t1.cds</fullName>
    </submittedName>
</protein>
<accession>A0ABN7S402</accession>
<feature type="transmembrane region" description="Helical" evidence="1">
    <location>
        <begin position="198"/>
        <end position="220"/>
    </location>
</feature>
<dbReference type="Proteomes" id="UP001158576">
    <property type="component" value="Chromosome PAR"/>
</dbReference>
<evidence type="ECO:0000256" key="1">
    <source>
        <dbReference type="SAM" id="Phobius"/>
    </source>
</evidence>
<keyword evidence="1" id="KW-1133">Transmembrane helix</keyword>
<evidence type="ECO:0000313" key="2">
    <source>
        <dbReference type="EMBL" id="CAG5090042.1"/>
    </source>
</evidence>
<sequence length="248" mass="27839">MLRQSRICRPLINQCRRSSDTLASSVVPIIALGGVGVGVYYASKAILHDKYYGQSAAVEVMKDIAFLNDDLDIKLDSPKIAFSDINELVDYYRNNREPRRSFDPPFSKYQENGVEFCRSQFYVKGPNDCSSGRKVAQIYAETKMTEDGPEIYYAQADIFDVESVIKAGSAALGGLFAAGTYLYPQFPRHPYTDLLKDVSYRGLLVTGSLTLAFPVLLVVYRRRSYWIYRGAPQYVATLFGLLGNGRNQ</sequence>
<reference evidence="2 3" key="1">
    <citation type="submission" date="2021-04" db="EMBL/GenBank/DDBJ databases">
        <authorList>
            <person name="Bliznina A."/>
        </authorList>
    </citation>
    <scope>NUCLEOTIDE SEQUENCE [LARGE SCALE GENOMIC DNA]</scope>
</reference>
<dbReference type="EMBL" id="OU015568">
    <property type="protein sequence ID" value="CAG5090042.1"/>
    <property type="molecule type" value="Genomic_DNA"/>
</dbReference>
<keyword evidence="1" id="KW-0812">Transmembrane</keyword>
<gene>
    <name evidence="2" type="ORF">OKIOD_LOCUS4001</name>
</gene>
<keyword evidence="3" id="KW-1185">Reference proteome</keyword>
<proteinExistence type="predicted"/>
<feature type="transmembrane region" description="Helical" evidence="1">
    <location>
        <begin position="21"/>
        <end position="42"/>
    </location>
</feature>